<gene>
    <name evidence="1" type="ORF">EF878_18840</name>
</gene>
<proteinExistence type="predicted"/>
<evidence type="ECO:0000313" key="2">
    <source>
        <dbReference type="Proteomes" id="UP000276061"/>
    </source>
</evidence>
<sequence length="80" mass="8987">MAKLWRYALPSAFDFAVRAVRDALTRPILGARPTGQRKRCSKTLPAFLSGAARTFAASMRLTRRSRLPQHSFNAGKPHYL</sequence>
<organism evidence="1 2">
    <name type="scientific">Dickeya undicola</name>
    <dbReference type="NCBI Taxonomy" id="1577887"/>
    <lineage>
        <taxon>Bacteria</taxon>
        <taxon>Pseudomonadati</taxon>
        <taxon>Pseudomonadota</taxon>
        <taxon>Gammaproteobacteria</taxon>
        <taxon>Enterobacterales</taxon>
        <taxon>Pectobacteriaceae</taxon>
        <taxon>Dickeya</taxon>
    </lineage>
</organism>
<dbReference type="AlphaFoldDB" id="A0A3N0FSZ2"/>
<comment type="caution">
    <text evidence="1">The sequence shown here is derived from an EMBL/GenBank/DDBJ whole genome shotgun (WGS) entry which is preliminary data.</text>
</comment>
<dbReference type="EMBL" id="RJLR01000040">
    <property type="protein sequence ID" value="RNM02978.1"/>
    <property type="molecule type" value="Genomic_DNA"/>
</dbReference>
<reference evidence="1 2" key="1">
    <citation type="submission" date="2018-11" db="EMBL/GenBank/DDBJ databases">
        <title>Characterization of surface water Dickeya isolates.</title>
        <authorList>
            <person name="Van Gijsegem F."/>
            <person name="Pedron J."/>
        </authorList>
    </citation>
    <scope>NUCLEOTIDE SEQUENCE [LARGE SCALE GENOMIC DNA]</scope>
    <source>
        <strain evidence="1 2">FVG1-MFV-O17</strain>
    </source>
</reference>
<protein>
    <submittedName>
        <fullName evidence="1">Uncharacterized protein</fullName>
    </submittedName>
</protein>
<name>A0A3N0FSZ2_9GAMM</name>
<evidence type="ECO:0000313" key="1">
    <source>
        <dbReference type="EMBL" id="RNM02978.1"/>
    </source>
</evidence>
<accession>A0A3N0FSZ2</accession>
<dbReference type="Proteomes" id="UP000276061">
    <property type="component" value="Unassembled WGS sequence"/>
</dbReference>